<feature type="compositionally biased region" description="Polar residues" evidence="1">
    <location>
        <begin position="65"/>
        <end position="86"/>
    </location>
</feature>
<feature type="compositionally biased region" description="Basic and acidic residues" evidence="1">
    <location>
        <begin position="488"/>
        <end position="500"/>
    </location>
</feature>
<dbReference type="AlphaFoldDB" id="A0A7R9PE91"/>
<gene>
    <name evidence="2" type="ORF">TCMB3V08_LOCUS12127</name>
</gene>
<sequence>MAAVQRRRYQKFTSLNPFSNFCRVFCEAFSGRDFRPTEYFIGSRTPSGSEGPNTSGEGSPFESGAPSTTEKGGARNSGQDKSSGTSHEVFIGISGQDGKNASDKGFRTFGQNGSSTQREVGISISGKADSITSAKSISNFGDNVSSVQREAGTSFSEQCGYSISGDNEDKSKFTRRPGPGITHKRCIKAITHSKPTLKRNIKSSKKIQNKTAVQYRPKNARQINYKKSCSVNSNSVQYRPKNARQIKCKKSCSVNSNSGNTKSSSRVVSRKTPLKRGVSNDSLEYSESDSSLNNREGWLNKTSKVVKGENKGSSKTVTIRGRSTDASSLSTSISAESIRTTSLRVSETTRKLGSKTSPKTNHRDAVKKIRMGRSPKDSSKFHLDMDDHQGCIEKSRRRKDSDDRQGKGRDDRRGKGRDDRRGRGSYDRGGKGSYDRGGKGSYDRGGRGSYDRGGKGSYDRGGKGSYDRGGKGSYDSGGKGSYNRKGKGSNDRGGNDSDED</sequence>
<feature type="region of interest" description="Disordered" evidence="1">
    <location>
        <begin position="252"/>
        <end position="500"/>
    </location>
</feature>
<organism evidence="2">
    <name type="scientific">Timema californicum</name>
    <name type="common">California timema</name>
    <name type="synonym">Walking stick</name>
    <dbReference type="NCBI Taxonomy" id="61474"/>
    <lineage>
        <taxon>Eukaryota</taxon>
        <taxon>Metazoa</taxon>
        <taxon>Ecdysozoa</taxon>
        <taxon>Arthropoda</taxon>
        <taxon>Hexapoda</taxon>
        <taxon>Insecta</taxon>
        <taxon>Pterygota</taxon>
        <taxon>Neoptera</taxon>
        <taxon>Polyneoptera</taxon>
        <taxon>Phasmatodea</taxon>
        <taxon>Timematodea</taxon>
        <taxon>Timematoidea</taxon>
        <taxon>Timematidae</taxon>
        <taxon>Timema</taxon>
    </lineage>
</organism>
<protein>
    <submittedName>
        <fullName evidence="2">(California timema) hypothetical protein</fullName>
    </submittedName>
</protein>
<evidence type="ECO:0000256" key="1">
    <source>
        <dbReference type="SAM" id="MobiDB-lite"/>
    </source>
</evidence>
<proteinExistence type="predicted"/>
<name>A0A7R9PE91_TIMCA</name>
<feature type="compositionally biased region" description="Polar residues" evidence="1">
    <location>
        <begin position="44"/>
        <end position="57"/>
    </location>
</feature>
<evidence type="ECO:0000313" key="2">
    <source>
        <dbReference type="EMBL" id="CAD7579593.1"/>
    </source>
</evidence>
<feature type="compositionally biased region" description="Basic and acidic residues" evidence="1">
    <location>
        <begin position="374"/>
        <end position="470"/>
    </location>
</feature>
<dbReference type="EMBL" id="OE192614">
    <property type="protein sequence ID" value="CAD7579593.1"/>
    <property type="molecule type" value="Genomic_DNA"/>
</dbReference>
<reference evidence="2" key="1">
    <citation type="submission" date="2020-11" db="EMBL/GenBank/DDBJ databases">
        <authorList>
            <person name="Tran Van P."/>
        </authorList>
    </citation>
    <scope>NUCLEOTIDE SEQUENCE</scope>
</reference>
<feature type="compositionally biased region" description="Low complexity" evidence="1">
    <location>
        <begin position="324"/>
        <end position="338"/>
    </location>
</feature>
<feature type="region of interest" description="Disordered" evidence="1">
    <location>
        <begin position="40"/>
        <end position="104"/>
    </location>
</feature>
<accession>A0A7R9PE91</accession>
<feature type="compositionally biased region" description="Low complexity" evidence="1">
    <location>
        <begin position="279"/>
        <end position="293"/>
    </location>
</feature>
<feature type="compositionally biased region" description="Gly residues" evidence="1">
    <location>
        <begin position="471"/>
        <end position="480"/>
    </location>
</feature>